<dbReference type="HOGENOM" id="CLU_2862807_0_0_3"/>
<dbReference type="AlphaFoldDB" id="B0JM91"/>
<reference evidence="1 2" key="1">
    <citation type="journal article" date="2007" name="DNA Res.">
        <title>Complete genomic structure of the bloom-forming toxic cyanobacterium Microcystis aeruginosa NIES-843.</title>
        <authorList>
            <person name="Kaneko T."/>
            <person name="Nakajima N."/>
            <person name="Okamoto S."/>
            <person name="Suzuki I."/>
            <person name="Tanabe Y."/>
            <person name="Tamaoki M."/>
            <person name="Nakamura Y."/>
            <person name="Kasai F."/>
            <person name="Watanabe A."/>
            <person name="Kawashima K."/>
            <person name="Kishida Y."/>
            <person name="Ono A."/>
            <person name="Shimizu Y."/>
            <person name="Takahashi C."/>
            <person name="Minami C."/>
            <person name="Fujishiro T."/>
            <person name="Kohara M."/>
            <person name="Katoh M."/>
            <person name="Nakazaki N."/>
            <person name="Nakayama S."/>
            <person name="Yamada M."/>
            <person name="Tabata S."/>
            <person name="Watanabe M.M."/>
        </authorList>
    </citation>
    <scope>NUCLEOTIDE SEQUENCE [LARGE SCALE GENOMIC DNA]</scope>
    <source>
        <strain evidence="2">NIES-843 / IAM M-247</strain>
    </source>
</reference>
<dbReference type="EnsemblBacteria" id="BAG03176">
    <property type="protein sequence ID" value="BAG03176"/>
    <property type="gene ID" value="MAE_33540"/>
</dbReference>
<accession>B0JM91</accession>
<protein>
    <submittedName>
        <fullName evidence="1">Uncharacterized protein</fullName>
    </submittedName>
</protein>
<proteinExistence type="predicted"/>
<evidence type="ECO:0000313" key="1">
    <source>
        <dbReference type="EMBL" id="BAG03176.1"/>
    </source>
</evidence>
<keyword evidence="2" id="KW-1185">Reference proteome</keyword>
<sequence length="64" mass="7345">MLSIVVLLFKISRLFSKKSTFRVFLTIFLSGIAEGQLREFFEITSLKSSFCPFLSSILRLHGKD</sequence>
<dbReference type="EMBL" id="AP009552">
    <property type="protein sequence ID" value="BAG03176.1"/>
    <property type="molecule type" value="Genomic_DNA"/>
</dbReference>
<name>B0JM91_MICAN</name>
<organism evidence="1 2">
    <name type="scientific">Microcystis aeruginosa (strain NIES-843 / IAM M-2473)</name>
    <dbReference type="NCBI Taxonomy" id="449447"/>
    <lineage>
        <taxon>Bacteria</taxon>
        <taxon>Bacillati</taxon>
        <taxon>Cyanobacteriota</taxon>
        <taxon>Cyanophyceae</taxon>
        <taxon>Oscillatoriophycideae</taxon>
        <taxon>Chroococcales</taxon>
        <taxon>Microcystaceae</taxon>
        <taxon>Microcystis</taxon>
    </lineage>
</organism>
<dbReference type="Proteomes" id="UP000001510">
    <property type="component" value="Chromosome"/>
</dbReference>
<dbReference type="KEGG" id="mar:MAE_33540"/>
<gene>
    <name evidence="1" type="ordered locus">MAE_33540</name>
</gene>
<dbReference type="PaxDb" id="449447-MAE_33540"/>
<evidence type="ECO:0000313" key="2">
    <source>
        <dbReference type="Proteomes" id="UP000001510"/>
    </source>
</evidence>